<feature type="transmembrane region" description="Helical" evidence="8">
    <location>
        <begin position="66"/>
        <end position="91"/>
    </location>
</feature>
<feature type="transmembrane region" description="Helical" evidence="8">
    <location>
        <begin position="6"/>
        <end position="27"/>
    </location>
</feature>
<dbReference type="GO" id="GO:0006813">
    <property type="term" value="P:potassium ion transport"/>
    <property type="evidence" value="ECO:0007669"/>
    <property type="project" value="InterPro"/>
</dbReference>
<dbReference type="Pfam" id="PF00999">
    <property type="entry name" value="Na_H_Exchanger"/>
    <property type="match status" value="1"/>
</dbReference>
<dbReference type="PANTHER" id="PTHR32507:SF7">
    <property type="entry name" value="K(+)_H(+) ANTIPORTER NHAP2"/>
    <property type="match status" value="1"/>
</dbReference>
<evidence type="ECO:0000256" key="6">
    <source>
        <dbReference type="ARBA" id="ARBA00023065"/>
    </source>
</evidence>
<dbReference type="GO" id="GO:0008324">
    <property type="term" value="F:monoatomic cation transmembrane transporter activity"/>
    <property type="evidence" value="ECO:0007669"/>
    <property type="project" value="InterPro"/>
</dbReference>
<evidence type="ECO:0000256" key="2">
    <source>
        <dbReference type="ARBA" id="ARBA00022448"/>
    </source>
</evidence>
<keyword evidence="5 8" id="KW-1133">Transmembrane helix</keyword>
<dbReference type="PANTHER" id="PTHR32507">
    <property type="entry name" value="NA(+)/H(+) ANTIPORTER 1"/>
    <property type="match status" value="1"/>
</dbReference>
<evidence type="ECO:0000256" key="7">
    <source>
        <dbReference type="ARBA" id="ARBA00023136"/>
    </source>
</evidence>
<feature type="domain" description="RCK C-terminal" evidence="9">
    <location>
        <begin position="235"/>
        <end position="306"/>
    </location>
</feature>
<evidence type="ECO:0000256" key="3">
    <source>
        <dbReference type="ARBA" id="ARBA00022449"/>
    </source>
</evidence>
<dbReference type="InterPro" id="IPR036721">
    <property type="entry name" value="RCK_C_sf"/>
</dbReference>
<gene>
    <name evidence="10" type="primary">cvrA_1</name>
    <name evidence="10" type="ORF">SDC9_75215</name>
</gene>
<keyword evidence="7 8" id="KW-0472">Membrane</keyword>
<organism evidence="10">
    <name type="scientific">bioreactor metagenome</name>
    <dbReference type="NCBI Taxonomy" id="1076179"/>
    <lineage>
        <taxon>unclassified sequences</taxon>
        <taxon>metagenomes</taxon>
        <taxon>ecological metagenomes</taxon>
    </lineage>
</organism>
<evidence type="ECO:0000256" key="1">
    <source>
        <dbReference type="ARBA" id="ARBA00004651"/>
    </source>
</evidence>
<proteinExistence type="predicted"/>
<evidence type="ECO:0000313" key="10">
    <source>
        <dbReference type="EMBL" id="MPM28688.1"/>
    </source>
</evidence>
<dbReference type="InterPro" id="IPR006037">
    <property type="entry name" value="RCK_C"/>
</dbReference>
<dbReference type="GO" id="GO:0005886">
    <property type="term" value="C:plasma membrane"/>
    <property type="evidence" value="ECO:0007669"/>
    <property type="project" value="UniProtKB-SubCell"/>
</dbReference>
<dbReference type="GO" id="GO:1902600">
    <property type="term" value="P:proton transmembrane transport"/>
    <property type="evidence" value="ECO:0007669"/>
    <property type="project" value="InterPro"/>
</dbReference>
<evidence type="ECO:0000259" key="9">
    <source>
        <dbReference type="PROSITE" id="PS51202"/>
    </source>
</evidence>
<reference evidence="10" key="1">
    <citation type="submission" date="2019-08" db="EMBL/GenBank/DDBJ databases">
        <authorList>
            <person name="Kucharzyk K."/>
            <person name="Murdoch R.W."/>
            <person name="Higgins S."/>
            <person name="Loffler F."/>
        </authorList>
    </citation>
    <scope>NUCLEOTIDE SEQUENCE</scope>
</reference>
<comment type="caution">
    <text evidence="10">The sequence shown here is derived from an EMBL/GenBank/DDBJ whole genome shotgun (WGS) entry which is preliminary data.</text>
</comment>
<evidence type="ECO:0000256" key="4">
    <source>
        <dbReference type="ARBA" id="ARBA00022692"/>
    </source>
</evidence>
<feature type="transmembrane region" description="Helical" evidence="8">
    <location>
        <begin position="39"/>
        <end position="60"/>
    </location>
</feature>
<keyword evidence="6" id="KW-0406">Ion transport</keyword>
<feature type="domain" description="RCK C-terminal" evidence="9">
    <location>
        <begin position="169"/>
        <end position="234"/>
    </location>
</feature>
<protein>
    <submittedName>
        <fullName evidence="10">K(+)/H(+) antiporter NhaP2</fullName>
    </submittedName>
</protein>
<evidence type="ECO:0000256" key="8">
    <source>
        <dbReference type="SAM" id="Phobius"/>
    </source>
</evidence>
<dbReference type="GO" id="GO:0015297">
    <property type="term" value="F:antiporter activity"/>
    <property type="evidence" value="ECO:0007669"/>
    <property type="project" value="UniProtKB-KW"/>
</dbReference>
<dbReference type="EMBL" id="VSSQ01005321">
    <property type="protein sequence ID" value="MPM28688.1"/>
    <property type="molecule type" value="Genomic_DNA"/>
</dbReference>
<comment type="subcellular location">
    <subcellularLocation>
        <location evidence="1">Cell membrane</location>
        <topology evidence="1">Multi-pass membrane protein</topology>
    </subcellularLocation>
</comment>
<keyword evidence="4 8" id="KW-0812">Transmembrane</keyword>
<dbReference type="InterPro" id="IPR006153">
    <property type="entry name" value="Cation/H_exchanger_TM"/>
</dbReference>
<dbReference type="Pfam" id="PF02080">
    <property type="entry name" value="TrkA_C"/>
    <property type="match status" value="1"/>
</dbReference>
<dbReference type="AlphaFoldDB" id="A0A644YL25"/>
<name>A0A644YL25_9ZZZZ</name>
<keyword evidence="2" id="KW-0813">Transport</keyword>
<keyword evidence="3" id="KW-0050">Antiport</keyword>
<accession>A0A644YL25</accession>
<evidence type="ECO:0000256" key="5">
    <source>
        <dbReference type="ARBA" id="ARBA00022989"/>
    </source>
</evidence>
<sequence>MLAYAAPTAVGGNGYLSAYFVGIVLGNNRILNKRALVHFFDGVTGLMQMLIFFLLGLLSFPSRMPAILLPAILIALFLTFVARPAAVFSILSPFRCSARQKLLVSWAGLRGAASIVFAIIAMLNPAAVQNDVFHIVFCIVLFSIALQGSLLPLISKKLNMIDESENVMRTFSDYSDEVPVQYIKLTMSSKHPWNNLHVRDLSLPPDTLLVLILRGSEQIIPKGKSVILENDRLVLSAPALEDNVPICLSELKIDKNSHFKDKRIVDLKQKPDHLIMLVKRQGRVIIPSGKTILRENDVLVISGIDA</sequence>
<dbReference type="PROSITE" id="PS51202">
    <property type="entry name" value="RCK_C"/>
    <property type="match status" value="2"/>
</dbReference>
<dbReference type="Gene3D" id="3.30.70.1450">
    <property type="entry name" value="Regulator of K+ conductance, C-terminal domain"/>
    <property type="match status" value="2"/>
</dbReference>
<feature type="transmembrane region" description="Helical" evidence="8">
    <location>
        <begin position="132"/>
        <end position="154"/>
    </location>
</feature>
<dbReference type="SUPFAM" id="SSF116726">
    <property type="entry name" value="TrkA C-terminal domain-like"/>
    <property type="match status" value="2"/>
</dbReference>
<feature type="transmembrane region" description="Helical" evidence="8">
    <location>
        <begin position="103"/>
        <end position="126"/>
    </location>
</feature>